<reference evidence="2" key="1">
    <citation type="submission" date="2018-10" db="EMBL/GenBank/DDBJ databases">
        <title>Effector identification in a new, highly contiguous assembly of the strawberry crown rot pathogen Phytophthora cactorum.</title>
        <authorList>
            <person name="Armitage A.D."/>
            <person name="Nellist C.F."/>
            <person name="Bates H."/>
            <person name="Vickerstaff R.J."/>
            <person name="Harrison R.J."/>
        </authorList>
    </citation>
    <scope>NUCLEOTIDE SEQUENCE</scope>
    <source>
        <strain evidence="2">4040</strain>
    </source>
</reference>
<feature type="compositionally biased region" description="Polar residues" evidence="1">
    <location>
        <begin position="76"/>
        <end position="89"/>
    </location>
</feature>
<comment type="caution">
    <text evidence="2">The sequence shown here is derived from an EMBL/GenBank/DDBJ whole genome shotgun (WGS) entry which is preliminary data.</text>
</comment>
<dbReference type="EMBL" id="RCMK01000820">
    <property type="protein sequence ID" value="KAG2911325.1"/>
    <property type="molecule type" value="Genomic_DNA"/>
</dbReference>
<protein>
    <submittedName>
        <fullName evidence="2">Uncharacterized protein</fullName>
    </submittedName>
</protein>
<evidence type="ECO:0000313" key="2">
    <source>
        <dbReference type="EMBL" id="KAG2911325.1"/>
    </source>
</evidence>
<feature type="region of interest" description="Disordered" evidence="1">
    <location>
        <begin position="138"/>
        <end position="168"/>
    </location>
</feature>
<gene>
    <name evidence="2" type="ORF">PC117_g19192</name>
</gene>
<dbReference type="AlphaFoldDB" id="A0A8T1C0T8"/>
<evidence type="ECO:0000313" key="3">
    <source>
        <dbReference type="Proteomes" id="UP000736787"/>
    </source>
</evidence>
<evidence type="ECO:0000256" key="1">
    <source>
        <dbReference type="SAM" id="MobiDB-lite"/>
    </source>
</evidence>
<name>A0A8T1C0T8_9STRA</name>
<dbReference type="VEuPathDB" id="FungiDB:PC110_g22698"/>
<feature type="compositionally biased region" description="Low complexity" evidence="1">
    <location>
        <begin position="138"/>
        <end position="162"/>
    </location>
</feature>
<proteinExistence type="predicted"/>
<accession>A0A8T1C0T8</accession>
<sequence length="335" mass="36010">MDDFIRRTAAQALDLTGYLSPSSSPVSLGPSQLTAVYSFALVAVIQLPDDDSTPPRESDAESTSTLVFASGDESENNTPAGPAAQSSVVQGVEAGEAPVIIGAGSSRDEFSIQGDAADTVDHSAVVAGSTPAGSRGAAAVSAVSASTSPAPTTTTPRPTSAPLRSSRGSTRVVATLSSILGSDKQSLRPLVPLPSPVQGPRPFVRFSKQVVKWAQPFMTPPFSLQGAFKCWTQILNCRLPTPVPPATKILCCSKFIKAFGSYRTPDHPWQRSCRLLPERACLFGTEDFDPDSHVSQRAPQLARVKEFRRTFRGYCPEEDVDLGYSLWERRRWRLR</sequence>
<feature type="region of interest" description="Disordered" evidence="1">
    <location>
        <begin position="70"/>
        <end position="89"/>
    </location>
</feature>
<organism evidence="2 3">
    <name type="scientific">Phytophthora cactorum</name>
    <dbReference type="NCBI Taxonomy" id="29920"/>
    <lineage>
        <taxon>Eukaryota</taxon>
        <taxon>Sar</taxon>
        <taxon>Stramenopiles</taxon>
        <taxon>Oomycota</taxon>
        <taxon>Peronosporomycetes</taxon>
        <taxon>Peronosporales</taxon>
        <taxon>Peronosporaceae</taxon>
        <taxon>Phytophthora</taxon>
    </lineage>
</organism>
<dbReference type="Proteomes" id="UP000736787">
    <property type="component" value="Unassembled WGS sequence"/>
</dbReference>